<proteinExistence type="predicted"/>
<dbReference type="STRING" id="8022.A0A060ZCC9"/>
<reference evidence="5" key="1">
    <citation type="journal article" date="2014" name="Nat. Commun.">
        <title>The rainbow trout genome provides novel insights into evolution after whole-genome duplication in vertebrates.</title>
        <authorList>
            <person name="Berthelot C."/>
            <person name="Brunet F."/>
            <person name="Chalopin D."/>
            <person name="Juanchich A."/>
            <person name="Bernard M."/>
            <person name="Noel B."/>
            <person name="Bento P."/>
            <person name="Da Silva C."/>
            <person name="Labadie K."/>
            <person name="Alberti A."/>
            <person name="Aury J.M."/>
            <person name="Louis A."/>
            <person name="Dehais P."/>
            <person name="Bardou P."/>
            <person name="Montfort J."/>
            <person name="Klopp C."/>
            <person name="Cabau C."/>
            <person name="Gaspin C."/>
            <person name="Thorgaard G.H."/>
            <person name="Boussaha M."/>
            <person name="Quillet E."/>
            <person name="Guyomard R."/>
            <person name="Galiana D."/>
            <person name="Bobe J."/>
            <person name="Volff J.N."/>
            <person name="Genet C."/>
            <person name="Wincker P."/>
            <person name="Jaillon O."/>
            <person name="Roest Crollius H."/>
            <person name="Guiguen Y."/>
        </authorList>
    </citation>
    <scope>NUCLEOTIDE SEQUENCE [LARGE SCALE GENOMIC DNA]</scope>
</reference>
<dbReference type="GO" id="GO:0046872">
    <property type="term" value="F:metal ion binding"/>
    <property type="evidence" value="ECO:0007669"/>
    <property type="project" value="UniProtKB-KW"/>
</dbReference>
<dbReference type="PaxDb" id="8022-A0A060ZCC9"/>
<dbReference type="PROSITE" id="PS50081">
    <property type="entry name" value="ZF_DAG_PE_2"/>
    <property type="match status" value="1"/>
</dbReference>
<dbReference type="InterPro" id="IPR051632">
    <property type="entry name" value="Rho_GEF"/>
</dbReference>
<dbReference type="InterPro" id="IPR046349">
    <property type="entry name" value="C1-like_sf"/>
</dbReference>
<dbReference type="SMART" id="SM00109">
    <property type="entry name" value="C1"/>
    <property type="match status" value="1"/>
</dbReference>
<keyword evidence="1" id="KW-0479">Metal-binding</keyword>
<accession>A0A060ZCC9</accession>
<dbReference type="PANTHER" id="PTHR13944:SF22">
    <property type="entry name" value="RHO GUANINE NUCLEOTIDE EXCHANGE FACTOR 28"/>
    <property type="match status" value="1"/>
</dbReference>
<dbReference type="SUPFAM" id="SSF57889">
    <property type="entry name" value="Cysteine-rich domain"/>
    <property type="match status" value="1"/>
</dbReference>
<dbReference type="AlphaFoldDB" id="A0A060ZCC9"/>
<dbReference type="PANTHER" id="PTHR13944">
    <property type="entry name" value="AGAP007712-PA"/>
    <property type="match status" value="1"/>
</dbReference>
<evidence type="ECO:0000313" key="6">
    <source>
        <dbReference type="Proteomes" id="UP000193380"/>
    </source>
</evidence>
<gene>
    <name evidence="5" type="ORF">GSONMT00017576001</name>
</gene>
<sequence length="155" mass="17427">MLNQLFLNRIEEEEWDKYNIPSKVESEKYKVIRTFSFLKSRMSTTRNKNKGKGKEKEREKGKEKEREKEGTDKDKQQNGHRFSTGSCAGPTVCLVCDKPATGKDLLHCSCCTVMVHKGCKDSAPPCLKVSSSLCVYVCVCVNLCPTTTHINIGVC</sequence>
<dbReference type="GO" id="GO:0035023">
    <property type="term" value="P:regulation of Rho protein signal transduction"/>
    <property type="evidence" value="ECO:0007669"/>
    <property type="project" value="TreeGrafter"/>
</dbReference>
<dbReference type="Gene3D" id="3.30.60.20">
    <property type="match status" value="1"/>
</dbReference>
<keyword evidence="2" id="KW-0862">Zinc</keyword>
<evidence type="ECO:0000313" key="5">
    <source>
        <dbReference type="EMBL" id="CDQ99334.1"/>
    </source>
</evidence>
<evidence type="ECO:0000256" key="1">
    <source>
        <dbReference type="ARBA" id="ARBA00022723"/>
    </source>
</evidence>
<feature type="region of interest" description="Disordered" evidence="3">
    <location>
        <begin position="42"/>
        <end position="84"/>
    </location>
</feature>
<feature type="domain" description="Phorbol-ester/DAG-type" evidence="4">
    <location>
        <begin position="79"/>
        <end position="126"/>
    </location>
</feature>
<name>A0A060ZCC9_ONCMY</name>
<reference evidence="5" key="2">
    <citation type="submission" date="2014-03" db="EMBL/GenBank/DDBJ databases">
        <authorList>
            <person name="Genoscope - CEA"/>
        </authorList>
    </citation>
    <scope>NUCLEOTIDE SEQUENCE</scope>
</reference>
<protein>
    <recommendedName>
        <fullName evidence="4">Phorbol-ester/DAG-type domain-containing protein</fullName>
    </recommendedName>
</protein>
<evidence type="ECO:0000256" key="2">
    <source>
        <dbReference type="ARBA" id="ARBA00022833"/>
    </source>
</evidence>
<dbReference type="Proteomes" id="UP000193380">
    <property type="component" value="Unassembled WGS sequence"/>
</dbReference>
<evidence type="ECO:0000259" key="4">
    <source>
        <dbReference type="PROSITE" id="PS50081"/>
    </source>
</evidence>
<evidence type="ECO:0000256" key="3">
    <source>
        <dbReference type="SAM" id="MobiDB-lite"/>
    </source>
</evidence>
<dbReference type="Pfam" id="PF00130">
    <property type="entry name" value="C1_1"/>
    <property type="match status" value="1"/>
</dbReference>
<organism evidence="5 6">
    <name type="scientific">Oncorhynchus mykiss</name>
    <name type="common">Rainbow trout</name>
    <name type="synonym">Salmo gairdneri</name>
    <dbReference type="NCBI Taxonomy" id="8022"/>
    <lineage>
        <taxon>Eukaryota</taxon>
        <taxon>Metazoa</taxon>
        <taxon>Chordata</taxon>
        <taxon>Craniata</taxon>
        <taxon>Vertebrata</taxon>
        <taxon>Euteleostomi</taxon>
        <taxon>Actinopterygii</taxon>
        <taxon>Neopterygii</taxon>
        <taxon>Teleostei</taxon>
        <taxon>Protacanthopterygii</taxon>
        <taxon>Salmoniformes</taxon>
        <taxon>Salmonidae</taxon>
        <taxon>Salmoninae</taxon>
        <taxon>Oncorhynchus</taxon>
    </lineage>
</organism>
<dbReference type="InterPro" id="IPR002219">
    <property type="entry name" value="PKC_DAG/PE"/>
</dbReference>
<feature type="compositionally biased region" description="Basic and acidic residues" evidence="3">
    <location>
        <begin position="52"/>
        <end position="77"/>
    </location>
</feature>
<dbReference type="EMBL" id="FR945602">
    <property type="protein sequence ID" value="CDQ99334.1"/>
    <property type="molecule type" value="Genomic_DNA"/>
</dbReference>